<dbReference type="EMBL" id="AYKG01000056">
    <property type="protein sequence ID" value="ROO24873.1"/>
    <property type="molecule type" value="Genomic_DNA"/>
</dbReference>
<feature type="transmembrane region" description="Helical" evidence="1">
    <location>
        <begin position="212"/>
        <end position="230"/>
    </location>
</feature>
<evidence type="ECO:0000313" key="3">
    <source>
        <dbReference type="Proteomes" id="UP000285310"/>
    </source>
</evidence>
<organism evidence="2 3">
    <name type="scientific">Salinisphaera japonica YTM-1</name>
    <dbReference type="NCBI Taxonomy" id="1209778"/>
    <lineage>
        <taxon>Bacteria</taxon>
        <taxon>Pseudomonadati</taxon>
        <taxon>Pseudomonadota</taxon>
        <taxon>Gammaproteobacteria</taxon>
        <taxon>Salinisphaerales</taxon>
        <taxon>Salinisphaeraceae</taxon>
        <taxon>Salinisphaera</taxon>
    </lineage>
</organism>
<feature type="transmembrane region" description="Helical" evidence="1">
    <location>
        <begin position="61"/>
        <end position="81"/>
    </location>
</feature>
<feature type="transmembrane region" description="Helical" evidence="1">
    <location>
        <begin position="106"/>
        <end position="130"/>
    </location>
</feature>
<feature type="transmembrane region" description="Helical" evidence="1">
    <location>
        <begin position="184"/>
        <end position="206"/>
    </location>
</feature>
<feature type="transmembrane region" description="Helical" evidence="1">
    <location>
        <begin position="150"/>
        <end position="172"/>
    </location>
</feature>
<dbReference type="Proteomes" id="UP000285310">
    <property type="component" value="Unassembled WGS sequence"/>
</dbReference>
<sequence length="231" mass="23812">MTLFVLIAATSIALLIGVAWVLLIGMPARLEGVLIALAGGALLIAAVLELIQPVINERSLLLPFAALFFGALLYTVLIQVLNRAGWIGMAEGSAGKILMSGVPENLAIGLSLIGFSAIQISALVGSILVSNVPWAANATRGMIDSGHSRARIAATWAGVIAILAAAAIIGRYGFGQAHEAVLDYLRCFAAGAIICALAVDVFPQAFKTDERLTGLATIAGVILALALNQIS</sequence>
<dbReference type="AlphaFoldDB" id="A0A423PH50"/>
<comment type="caution">
    <text evidence="2">The sequence shown here is derived from an EMBL/GenBank/DDBJ whole genome shotgun (WGS) entry which is preliminary data.</text>
</comment>
<name>A0A423PH50_9GAMM</name>
<accession>A0A423PH50</accession>
<keyword evidence="3" id="KW-1185">Reference proteome</keyword>
<dbReference type="InParanoid" id="A0A423PH50"/>
<reference evidence="2 3" key="1">
    <citation type="submission" date="2013-10" db="EMBL/GenBank/DDBJ databases">
        <title>Salinisphaera japonica YTM-1 Genome Sequencing.</title>
        <authorList>
            <person name="Lai Q."/>
            <person name="Li C."/>
            <person name="Shao Z."/>
        </authorList>
    </citation>
    <scope>NUCLEOTIDE SEQUENCE [LARGE SCALE GENOMIC DNA]</scope>
    <source>
        <strain evidence="2 3">YTM-1</strain>
    </source>
</reference>
<dbReference type="RefSeq" id="WP_123659214.1">
    <property type="nucleotide sequence ID" value="NZ_AYKG01000056.1"/>
</dbReference>
<dbReference type="OrthoDB" id="1145132at2"/>
<keyword evidence="1" id="KW-1133">Transmembrane helix</keyword>
<keyword evidence="1" id="KW-0472">Membrane</keyword>
<feature type="transmembrane region" description="Helical" evidence="1">
    <location>
        <begin position="6"/>
        <end position="26"/>
    </location>
</feature>
<evidence type="ECO:0000256" key="1">
    <source>
        <dbReference type="SAM" id="Phobius"/>
    </source>
</evidence>
<keyword evidence="1" id="KW-0812">Transmembrane</keyword>
<gene>
    <name evidence="2" type="ORF">SAJA_13860</name>
</gene>
<feature type="transmembrane region" description="Helical" evidence="1">
    <location>
        <begin position="33"/>
        <end position="55"/>
    </location>
</feature>
<evidence type="ECO:0000313" key="2">
    <source>
        <dbReference type="EMBL" id="ROO24873.1"/>
    </source>
</evidence>
<protein>
    <submittedName>
        <fullName evidence="2">Zinc transporter</fullName>
    </submittedName>
</protein>
<proteinExistence type="predicted"/>